<dbReference type="Proteomes" id="UP000250235">
    <property type="component" value="Unassembled WGS sequence"/>
</dbReference>
<evidence type="ECO:0000256" key="1">
    <source>
        <dbReference type="SAM" id="MobiDB-lite"/>
    </source>
</evidence>
<evidence type="ECO:0000313" key="3">
    <source>
        <dbReference type="Proteomes" id="UP000250235"/>
    </source>
</evidence>
<reference evidence="2 3" key="1">
    <citation type="journal article" date="2015" name="Proc. Natl. Acad. Sci. U.S.A.">
        <title>The resurrection genome of Boea hygrometrica: A blueprint for survival of dehydration.</title>
        <authorList>
            <person name="Xiao L."/>
            <person name="Yang G."/>
            <person name="Zhang L."/>
            <person name="Yang X."/>
            <person name="Zhao S."/>
            <person name="Ji Z."/>
            <person name="Zhou Q."/>
            <person name="Hu M."/>
            <person name="Wang Y."/>
            <person name="Chen M."/>
            <person name="Xu Y."/>
            <person name="Jin H."/>
            <person name="Xiao X."/>
            <person name="Hu G."/>
            <person name="Bao F."/>
            <person name="Hu Y."/>
            <person name="Wan P."/>
            <person name="Li L."/>
            <person name="Deng X."/>
            <person name="Kuang T."/>
            <person name="Xiang C."/>
            <person name="Zhu J.K."/>
            <person name="Oliver M.J."/>
            <person name="He Y."/>
        </authorList>
    </citation>
    <scope>NUCLEOTIDE SEQUENCE [LARGE SCALE GENOMIC DNA]</scope>
    <source>
        <strain evidence="3">cv. XS01</strain>
    </source>
</reference>
<proteinExistence type="predicted"/>
<feature type="region of interest" description="Disordered" evidence="1">
    <location>
        <begin position="94"/>
        <end position="122"/>
    </location>
</feature>
<dbReference type="AlphaFoldDB" id="A0A2Z7BHH4"/>
<name>A0A2Z7BHH4_9LAMI</name>
<feature type="region of interest" description="Disordered" evidence="1">
    <location>
        <begin position="1"/>
        <end position="35"/>
    </location>
</feature>
<evidence type="ECO:0000313" key="2">
    <source>
        <dbReference type="EMBL" id="KZV32889.1"/>
    </source>
</evidence>
<gene>
    <name evidence="2" type="ORF">F511_01400</name>
</gene>
<protein>
    <submittedName>
        <fullName evidence="2">Uncharacterized protein</fullName>
    </submittedName>
</protein>
<dbReference type="OrthoDB" id="749393at2759"/>
<keyword evidence="3" id="KW-1185">Reference proteome</keyword>
<sequence>MDQAGGDENPHNRKRTRDQGEDDYESKKGKGSEFSVLDDLMHKEKSYDFADGVGVFDFPWLKEGVIYKGNEYFGEPEDTFAPCSYIDAEVSSTFASNLDQSSPQNSPVPPGHDQNLHDKKTDDDSLRSLFPFDDLEPVDCIWSFAIDQPLDVGLNKARVEI</sequence>
<accession>A0A2Z7BHH4</accession>
<organism evidence="2 3">
    <name type="scientific">Dorcoceras hygrometricum</name>
    <dbReference type="NCBI Taxonomy" id="472368"/>
    <lineage>
        <taxon>Eukaryota</taxon>
        <taxon>Viridiplantae</taxon>
        <taxon>Streptophyta</taxon>
        <taxon>Embryophyta</taxon>
        <taxon>Tracheophyta</taxon>
        <taxon>Spermatophyta</taxon>
        <taxon>Magnoliopsida</taxon>
        <taxon>eudicotyledons</taxon>
        <taxon>Gunneridae</taxon>
        <taxon>Pentapetalae</taxon>
        <taxon>asterids</taxon>
        <taxon>lamiids</taxon>
        <taxon>Lamiales</taxon>
        <taxon>Gesneriaceae</taxon>
        <taxon>Didymocarpoideae</taxon>
        <taxon>Trichosporeae</taxon>
        <taxon>Loxocarpinae</taxon>
        <taxon>Dorcoceras</taxon>
    </lineage>
</organism>
<dbReference type="EMBL" id="KV006337">
    <property type="protein sequence ID" value="KZV32889.1"/>
    <property type="molecule type" value="Genomic_DNA"/>
</dbReference>
<feature type="compositionally biased region" description="Polar residues" evidence="1">
    <location>
        <begin position="94"/>
        <end position="105"/>
    </location>
</feature>